<comment type="caution">
    <text evidence="3">The sequence shown here is derived from an EMBL/GenBank/DDBJ whole genome shotgun (WGS) entry which is preliminary data.</text>
</comment>
<dbReference type="Pfam" id="PF01425">
    <property type="entry name" value="Amidase"/>
    <property type="match status" value="1"/>
</dbReference>
<sequence>MSRIHAFGDDALGDLDAVGLVEALREGRVSAPDLVEAAIARTEVVAAPLGALAHRAYDRAREQAARPGVGFFAGVPTLIKDNVDVAGMPTQQGCDAFVSKVHTEDGDFARTFLATGLVPIGKSQLSEFGFSAAAEHPRLGPVRSPWDTTRVAGASSAGSAALVAAGAVPIAHANDGGGSIRIPAAVNGLVGLKPSRDRLAQDALSRQMPVRIVADGVVTRTVRDTAAFLREAEKAYRTLRLPPIGDITRPGKARLRIAVNTTGLQRAADPEVADAVRAVADLLHGAGHHVEEVADLPVEAGFPDDFLLYWGLLALAIVRGGRFTFGPTWDAGRTDNLTRGLERHTRRHLHRLPGAITRLRRAPARSAAFFERYDAVLTPTLATSTPRVGHLDPTQPYEVVVERLLDWVAFTPLANVTGDPAISLPLATDADGLPLGVMLTAGLGREARLLELAYELERIAPFASLAQTPVERRDGDF</sequence>
<dbReference type="PANTHER" id="PTHR11895:SF7">
    <property type="entry name" value="GLUTAMYL-TRNA(GLN) AMIDOTRANSFERASE SUBUNIT A, MITOCHONDRIAL"/>
    <property type="match status" value="1"/>
</dbReference>
<comment type="similarity">
    <text evidence="1">Belongs to the amidase family.</text>
</comment>
<dbReference type="Proteomes" id="UP001501495">
    <property type="component" value="Unassembled WGS sequence"/>
</dbReference>
<reference evidence="4" key="1">
    <citation type="journal article" date="2019" name="Int. J. Syst. Evol. Microbiol.">
        <title>The Global Catalogue of Microorganisms (GCM) 10K type strain sequencing project: providing services to taxonomists for standard genome sequencing and annotation.</title>
        <authorList>
            <consortium name="The Broad Institute Genomics Platform"/>
            <consortium name="The Broad Institute Genome Sequencing Center for Infectious Disease"/>
            <person name="Wu L."/>
            <person name="Ma J."/>
        </authorList>
    </citation>
    <scope>NUCLEOTIDE SEQUENCE [LARGE SCALE GENOMIC DNA]</scope>
    <source>
        <strain evidence="4">JCM 16703</strain>
    </source>
</reference>
<dbReference type="RefSeq" id="WP_344734157.1">
    <property type="nucleotide sequence ID" value="NZ_BAAAZH010000021.1"/>
</dbReference>
<dbReference type="SUPFAM" id="SSF75304">
    <property type="entry name" value="Amidase signature (AS) enzymes"/>
    <property type="match status" value="1"/>
</dbReference>
<gene>
    <name evidence="3" type="ORF">GCM10022215_28900</name>
</gene>
<accession>A0ABP7XNH1</accession>
<feature type="domain" description="Amidase" evidence="2">
    <location>
        <begin position="33"/>
        <end position="450"/>
    </location>
</feature>
<dbReference type="EMBL" id="BAAAZH010000021">
    <property type="protein sequence ID" value="GAA4122791.1"/>
    <property type="molecule type" value="Genomic_DNA"/>
</dbReference>
<organism evidence="3 4">
    <name type="scientific">Nocardioides fonticola</name>
    <dbReference type="NCBI Taxonomy" id="450363"/>
    <lineage>
        <taxon>Bacteria</taxon>
        <taxon>Bacillati</taxon>
        <taxon>Actinomycetota</taxon>
        <taxon>Actinomycetes</taxon>
        <taxon>Propionibacteriales</taxon>
        <taxon>Nocardioidaceae</taxon>
        <taxon>Nocardioides</taxon>
    </lineage>
</organism>
<dbReference type="InterPro" id="IPR023631">
    <property type="entry name" value="Amidase_dom"/>
</dbReference>
<dbReference type="InterPro" id="IPR000120">
    <property type="entry name" value="Amidase"/>
</dbReference>
<name>A0ABP7XNH1_9ACTN</name>
<evidence type="ECO:0000313" key="4">
    <source>
        <dbReference type="Proteomes" id="UP001501495"/>
    </source>
</evidence>
<keyword evidence="4" id="KW-1185">Reference proteome</keyword>
<dbReference type="PANTHER" id="PTHR11895">
    <property type="entry name" value="TRANSAMIDASE"/>
    <property type="match status" value="1"/>
</dbReference>
<protein>
    <submittedName>
        <fullName evidence="3">Amidase</fullName>
    </submittedName>
</protein>
<proteinExistence type="inferred from homology"/>
<dbReference type="InterPro" id="IPR036928">
    <property type="entry name" value="AS_sf"/>
</dbReference>
<evidence type="ECO:0000256" key="1">
    <source>
        <dbReference type="ARBA" id="ARBA00009199"/>
    </source>
</evidence>
<evidence type="ECO:0000313" key="3">
    <source>
        <dbReference type="EMBL" id="GAA4122791.1"/>
    </source>
</evidence>
<evidence type="ECO:0000259" key="2">
    <source>
        <dbReference type="Pfam" id="PF01425"/>
    </source>
</evidence>
<dbReference type="NCBIfam" id="NF005899">
    <property type="entry name" value="PRK07869.1"/>
    <property type="match status" value="1"/>
</dbReference>
<dbReference type="Gene3D" id="3.90.1300.10">
    <property type="entry name" value="Amidase signature (AS) domain"/>
    <property type="match status" value="1"/>
</dbReference>